<dbReference type="InterPro" id="IPR006485">
    <property type="entry name" value="Phage-like_holin"/>
</dbReference>
<organism evidence="3">
    <name type="scientific">Siphoviridae sp. ctnR613</name>
    <dbReference type="NCBI Taxonomy" id="2827939"/>
    <lineage>
        <taxon>Viruses</taxon>
        <taxon>Duplodnaviria</taxon>
        <taxon>Heunggongvirae</taxon>
        <taxon>Uroviricota</taxon>
        <taxon>Caudoviricetes</taxon>
    </lineage>
</organism>
<evidence type="ECO:0000256" key="2">
    <source>
        <dbReference type="SAM" id="Phobius"/>
    </source>
</evidence>
<keyword evidence="2" id="KW-0812">Transmembrane</keyword>
<protein>
    <submittedName>
        <fullName evidence="3">Holin</fullName>
    </submittedName>
</protein>
<proteinExistence type="predicted"/>
<evidence type="ECO:0000313" key="3">
    <source>
        <dbReference type="EMBL" id="DAF52618.1"/>
    </source>
</evidence>
<feature type="transmembrane region" description="Helical" evidence="2">
    <location>
        <begin position="46"/>
        <end position="64"/>
    </location>
</feature>
<feature type="transmembrane region" description="Helical" evidence="2">
    <location>
        <begin position="12"/>
        <end position="34"/>
    </location>
</feature>
<feature type="region of interest" description="Disordered" evidence="1">
    <location>
        <begin position="66"/>
        <end position="88"/>
    </location>
</feature>
<sequence>MKINWKVRVKNRAFWIAIIPALALLGKQVLELFGMSVDFTNVSKELLGIIETVFVILAIVGVITDPTTTGISDSERALGYSEPNNDRR</sequence>
<name>A0A8S5SPW9_9CAUD</name>
<evidence type="ECO:0000256" key="1">
    <source>
        <dbReference type="SAM" id="MobiDB-lite"/>
    </source>
</evidence>
<accession>A0A8S5SPW9</accession>
<keyword evidence="2" id="KW-0472">Membrane</keyword>
<keyword evidence="2" id="KW-1133">Transmembrane helix</keyword>
<dbReference type="Pfam" id="PF04531">
    <property type="entry name" value="Phage_holin_1"/>
    <property type="match status" value="1"/>
</dbReference>
<dbReference type="NCBIfam" id="TIGR01598">
    <property type="entry name" value="holin_phiLC3"/>
    <property type="match status" value="1"/>
</dbReference>
<reference evidence="3" key="1">
    <citation type="journal article" date="2021" name="Proc. Natl. Acad. Sci. U.S.A.">
        <title>A Catalog of Tens of Thousands of Viruses from Human Metagenomes Reveals Hidden Associations with Chronic Diseases.</title>
        <authorList>
            <person name="Tisza M.J."/>
            <person name="Buck C.B."/>
        </authorList>
    </citation>
    <scope>NUCLEOTIDE SEQUENCE</scope>
    <source>
        <strain evidence="3">CtnR613</strain>
    </source>
</reference>
<dbReference type="EMBL" id="BK032640">
    <property type="protein sequence ID" value="DAF52618.1"/>
    <property type="molecule type" value="Genomic_DNA"/>
</dbReference>